<dbReference type="GO" id="GO:0046983">
    <property type="term" value="F:protein dimerization activity"/>
    <property type="evidence" value="ECO:0007669"/>
    <property type="project" value="InterPro"/>
</dbReference>
<evidence type="ECO:0000313" key="13">
    <source>
        <dbReference type="Proteomes" id="UP000821866"/>
    </source>
</evidence>
<dbReference type="Pfam" id="PF05699">
    <property type="entry name" value="Dimer_Tnp_hAT"/>
    <property type="match status" value="1"/>
</dbReference>
<dbReference type="SUPFAM" id="SSF53098">
    <property type="entry name" value="Ribonuclease H-like"/>
    <property type="match status" value="1"/>
</dbReference>
<dbReference type="GO" id="GO:0008270">
    <property type="term" value="F:zinc ion binding"/>
    <property type="evidence" value="ECO:0007669"/>
    <property type="project" value="UniProtKB-KW"/>
</dbReference>
<dbReference type="InterPro" id="IPR008906">
    <property type="entry name" value="HATC_C_dom"/>
</dbReference>
<dbReference type="EMBL" id="JABSTU010000009">
    <property type="protein sequence ID" value="KAH8021868.1"/>
    <property type="molecule type" value="Genomic_DNA"/>
</dbReference>
<comment type="caution">
    <text evidence="12">The sequence shown here is derived from an EMBL/GenBank/DDBJ whole genome shotgun (WGS) entry which is preliminary data.</text>
</comment>
<evidence type="ECO:0000259" key="11">
    <source>
        <dbReference type="Pfam" id="PF05699"/>
    </source>
</evidence>
<accession>A0A9J6DI30</accession>
<evidence type="ECO:0000259" key="10">
    <source>
        <dbReference type="Pfam" id="PF02892"/>
    </source>
</evidence>
<feature type="domain" description="BED-type" evidence="10">
    <location>
        <begin position="30"/>
        <end position="70"/>
    </location>
</feature>
<name>A0A9J6DI30_RHIMP</name>
<comment type="subcellular location">
    <subcellularLocation>
        <location evidence="1">Nucleus</location>
    </subcellularLocation>
</comment>
<keyword evidence="2" id="KW-0479">Metal-binding</keyword>
<evidence type="ECO:0000256" key="6">
    <source>
        <dbReference type="ARBA" id="ARBA00023125"/>
    </source>
</evidence>
<reference evidence="12" key="2">
    <citation type="submission" date="2021-09" db="EMBL/GenBank/DDBJ databases">
        <authorList>
            <person name="Jia N."/>
            <person name="Wang J."/>
            <person name="Shi W."/>
            <person name="Du L."/>
            <person name="Sun Y."/>
            <person name="Zhan W."/>
            <person name="Jiang J."/>
            <person name="Wang Q."/>
            <person name="Zhang B."/>
            <person name="Ji P."/>
            <person name="Sakyi L.B."/>
            <person name="Cui X."/>
            <person name="Yuan T."/>
            <person name="Jiang B."/>
            <person name="Yang W."/>
            <person name="Lam T.T.-Y."/>
            <person name="Chang Q."/>
            <person name="Ding S."/>
            <person name="Wang X."/>
            <person name="Zhu J."/>
            <person name="Ruan X."/>
            <person name="Zhao L."/>
            <person name="Wei J."/>
            <person name="Que T."/>
            <person name="Du C."/>
            <person name="Cheng J."/>
            <person name="Dai P."/>
            <person name="Han X."/>
            <person name="Huang E."/>
            <person name="Gao Y."/>
            <person name="Liu J."/>
            <person name="Shao H."/>
            <person name="Ye R."/>
            <person name="Li L."/>
            <person name="Wei W."/>
            <person name="Wang X."/>
            <person name="Wang C."/>
            <person name="Huo Q."/>
            <person name="Li W."/>
            <person name="Guo W."/>
            <person name="Chen H."/>
            <person name="Chen S."/>
            <person name="Zhou L."/>
            <person name="Zhou L."/>
            <person name="Ni X."/>
            <person name="Tian J."/>
            <person name="Zhou Y."/>
            <person name="Sheng Y."/>
            <person name="Liu T."/>
            <person name="Pan Y."/>
            <person name="Xia L."/>
            <person name="Li J."/>
            <person name="Zhao F."/>
            <person name="Cao W."/>
        </authorList>
    </citation>
    <scope>NUCLEOTIDE SEQUENCE</scope>
    <source>
        <strain evidence="12">Rmic-2018</strain>
        <tissue evidence="12">Larvae</tissue>
    </source>
</reference>
<feature type="domain" description="HAT C-terminal dimerisation" evidence="11">
    <location>
        <begin position="561"/>
        <end position="638"/>
    </location>
</feature>
<dbReference type="PANTHER" id="PTHR46481:SF10">
    <property type="entry name" value="ZINC FINGER BED DOMAIN-CONTAINING PROTEIN 39"/>
    <property type="match status" value="1"/>
</dbReference>
<evidence type="ECO:0000256" key="4">
    <source>
        <dbReference type="ARBA" id="ARBA00022833"/>
    </source>
</evidence>
<dbReference type="Proteomes" id="UP000821866">
    <property type="component" value="Chromosome 7"/>
</dbReference>
<evidence type="ECO:0000256" key="3">
    <source>
        <dbReference type="ARBA" id="ARBA00022771"/>
    </source>
</evidence>
<evidence type="ECO:0000256" key="7">
    <source>
        <dbReference type="ARBA" id="ARBA00023163"/>
    </source>
</evidence>
<organism evidence="12 13">
    <name type="scientific">Rhipicephalus microplus</name>
    <name type="common">Cattle tick</name>
    <name type="synonym">Boophilus microplus</name>
    <dbReference type="NCBI Taxonomy" id="6941"/>
    <lineage>
        <taxon>Eukaryota</taxon>
        <taxon>Metazoa</taxon>
        <taxon>Ecdysozoa</taxon>
        <taxon>Arthropoda</taxon>
        <taxon>Chelicerata</taxon>
        <taxon>Arachnida</taxon>
        <taxon>Acari</taxon>
        <taxon>Parasitiformes</taxon>
        <taxon>Ixodida</taxon>
        <taxon>Ixodoidea</taxon>
        <taxon>Ixodidae</taxon>
        <taxon>Rhipicephalinae</taxon>
        <taxon>Rhipicephalus</taxon>
        <taxon>Boophilus</taxon>
    </lineage>
</organism>
<proteinExistence type="predicted"/>
<keyword evidence="8" id="KW-0539">Nucleus</keyword>
<dbReference type="AlphaFoldDB" id="A0A9J6DI30"/>
<sequence length="644" mass="69862">MALGSWNRCGGRPPIFEYYVTEFPLPEEGNFRAICKVCNTSISASRRATSNLISHMKASSFSSRGNRKHPGVYHDNGSAGRMMEVASMPQLMGSSGSSQLGSVQQYVDQRQQQVTDALVSLLAGSLLDPGIVDTREFRRLLSLLDTSYEPPTASQLVYGLLPGRRWGLQQRAMLLLETAQSVALTQDVWLGSTSCVSVSAHFILNWRLRTVFLAGRYFVDADPAESVQQLMAEALAQYGLGEKVAHAAVYTAASVVRSFQTCLPGFSACEEGAALPGSEGALPGASDGDWRPLPGNLLSLDSKDLGPLFVDGLGCFAEALQTCVADGLHDDLHLEAAVNKVSGLVELARGLPQGTLDSVRQAVESGCSTWHGQLRVVRATAASPLEMLQGAAPALGFTPDDLETLRELSELMEPFEEAFHLSRGEGRVTASYVVPCIRGLRAHLEAARPFRLVSAAGRLVAALTTHLAKFEGSETFVLCSMLDPRFKLRWCAQEGEERQRLAALLSTKVQEADGDRDTTSPPECDEPPCERRQSKLFRYMSPGGGSSTEGPQHQAAPQCWEVSSYLATPCLPETGCPLDFWRQHQGQYPKLAQLASRLLSVPATAAHILRMCRVGGKVANPADFRLNGVTFENLMFIKCNQGLR</sequence>
<dbReference type="InterPro" id="IPR003656">
    <property type="entry name" value="Znf_BED"/>
</dbReference>
<dbReference type="GO" id="GO:0003677">
    <property type="term" value="F:DNA binding"/>
    <property type="evidence" value="ECO:0007669"/>
    <property type="project" value="UniProtKB-KW"/>
</dbReference>
<keyword evidence="6" id="KW-0238">DNA-binding</keyword>
<keyword evidence="3" id="KW-0863">Zinc-finger</keyword>
<reference evidence="12" key="1">
    <citation type="journal article" date="2020" name="Cell">
        <title>Large-Scale Comparative Analyses of Tick Genomes Elucidate Their Genetic Diversity and Vector Capacities.</title>
        <authorList>
            <consortium name="Tick Genome and Microbiome Consortium (TIGMIC)"/>
            <person name="Jia N."/>
            <person name="Wang J."/>
            <person name="Shi W."/>
            <person name="Du L."/>
            <person name="Sun Y."/>
            <person name="Zhan W."/>
            <person name="Jiang J.F."/>
            <person name="Wang Q."/>
            <person name="Zhang B."/>
            <person name="Ji P."/>
            <person name="Bell-Sakyi L."/>
            <person name="Cui X.M."/>
            <person name="Yuan T.T."/>
            <person name="Jiang B.G."/>
            <person name="Yang W.F."/>
            <person name="Lam T.T."/>
            <person name="Chang Q.C."/>
            <person name="Ding S.J."/>
            <person name="Wang X.J."/>
            <person name="Zhu J.G."/>
            <person name="Ruan X.D."/>
            <person name="Zhao L."/>
            <person name="Wei J.T."/>
            <person name="Ye R.Z."/>
            <person name="Que T.C."/>
            <person name="Du C.H."/>
            <person name="Zhou Y.H."/>
            <person name="Cheng J.X."/>
            <person name="Dai P.F."/>
            <person name="Guo W.B."/>
            <person name="Han X.H."/>
            <person name="Huang E.J."/>
            <person name="Li L.F."/>
            <person name="Wei W."/>
            <person name="Gao Y.C."/>
            <person name="Liu J.Z."/>
            <person name="Shao H.Z."/>
            <person name="Wang X."/>
            <person name="Wang C.C."/>
            <person name="Yang T.C."/>
            <person name="Huo Q.B."/>
            <person name="Li W."/>
            <person name="Chen H.Y."/>
            <person name="Chen S.E."/>
            <person name="Zhou L.G."/>
            <person name="Ni X.B."/>
            <person name="Tian J.H."/>
            <person name="Sheng Y."/>
            <person name="Liu T."/>
            <person name="Pan Y.S."/>
            <person name="Xia L.Y."/>
            <person name="Li J."/>
            <person name="Zhao F."/>
            <person name="Cao W.C."/>
        </authorList>
    </citation>
    <scope>NUCLEOTIDE SEQUENCE</scope>
    <source>
        <strain evidence="12">Rmic-2018</strain>
    </source>
</reference>
<gene>
    <name evidence="12" type="ORF">HPB51_018717</name>
</gene>
<evidence type="ECO:0008006" key="14">
    <source>
        <dbReference type="Google" id="ProtNLM"/>
    </source>
</evidence>
<keyword evidence="13" id="KW-1185">Reference proteome</keyword>
<keyword evidence="7" id="KW-0804">Transcription</keyword>
<evidence type="ECO:0000256" key="1">
    <source>
        <dbReference type="ARBA" id="ARBA00004123"/>
    </source>
</evidence>
<evidence type="ECO:0000256" key="8">
    <source>
        <dbReference type="ARBA" id="ARBA00023242"/>
    </source>
</evidence>
<dbReference type="VEuPathDB" id="VectorBase:LOC119174696"/>
<evidence type="ECO:0000256" key="5">
    <source>
        <dbReference type="ARBA" id="ARBA00023015"/>
    </source>
</evidence>
<evidence type="ECO:0000256" key="9">
    <source>
        <dbReference type="SAM" id="MobiDB-lite"/>
    </source>
</evidence>
<evidence type="ECO:0000256" key="2">
    <source>
        <dbReference type="ARBA" id="ARBA00022723"/>
    </source>
</evidence>
<evidence type="ECO:0000313" key="12">
    <source>
        <dbReference type="EMBL" id="KAH8021868.1"/>
    </source>
</evidence>
<dbReference type="PANTHER" id="PTHR46481">
    <property type="entry name" value="ZINC FINGER BED DOMAIN-CONTAINING PROTEIN 4"/>
    <property type="match status" value="1"/>
</dbReference>
<dbReference type="InterPro" id="IPR012337">
    <property type="entry name" value="RNaseH-like_sf"/>
</dbReference>
<dbReference type="GO" id="GO:0005634">
    <property type="term" value="C:nucleus"/>
    <property type="evidence" value="ECO:0007669"/>
    <property type="project" value="UniProtKB-SubCell"/>
</dbReference>
<dbReference type="Pfam" id="PF02892">
    <property type="entry name" value="zf-BED"/>
    <property type="match status" value="1"/>
</dbReference>
<feature type="region of interest" description="Disordered" evidence="9">
    <location>
        <begin position="509"/>
        <end position="529"/>
    </location>
</feature>
<keyword evidence="5" id="KW-0805">Transcription regulation</keyword>
<dbReference type="InterPro" id="IPR052035">
    <property type="entry name" value="ZnF_BED_domain_contain"/>
</dbReference>
<protein>
    <recommendedName>
        <fullName evidence="14">BED-type domain-containing protein</fullName>
    </recommendedName>
</protein>
<keyword evidence="4" id="KW-0862">Zinc</keyword>